<evidence type="ECO:0000259" key="8">
    <source>
        <dbReference type="Pfam" id="PF00204"/>
    </source>
</evidence>
<dbReference type="SMART" id="SM00433">
    <property type="entry name" value="TOP2c"/>
    <property type="match status" value="1"/>
</dbReference>
<dbReference type="EMBL" id="RWGY01000031">
    <property type="protein sequence ID" value="TVU15554.1"/>
    <property type="molecule type" value="Genomic_DNA"/>
</dbReference>
<name>A0A5J9TW34_9POAL</name>
<dbReference type="SUPFAM" id="SSF54211">
    <property type="entry name" value="Ribosomal protein S5 domain 2-like"/>
    <property type="match status" value="1"/>
</dbReference>
<keyword evidence="10" id="KW-1185">Reference proteome</keyword>
<dbReference type="Gene3D" id="3.30.565.10">
    <property type="entry name" value="Histidine kinase-like ATPase, C-terminal domain"/>
    <property type="match status" value="1"/>
</dbReference>
<keyword evidence="7" id="KW-0547">Nucleotide-binding</keyword>
<comment type="cofactor">
    <cofactor evidence="2">
        <name>Mg(2+)</name>
        <dbReference type="ChEBI" id="CHEBI:18420"/>
    </cofactor>
</comment>
<dbReference type="GO" id="GO:0005524">
    <property type="term" value="F:ATP binding"/>
    <property type="evidence" value="ECO:0007669"/>
    <property type="project" value="UniProtKB-UniRule"/>
</dbReference>
<dbReference type="GO" id="GO:0000819">
    <property type="term" value="P:sister chromatid segregation"/>
    <property type="evidence" value="ECO:0007669"/>
    <property type="project" value="TreeGrafter"/>
</dbReference>
<comment type="similarity">
    <text evidence="7">Belongs to the type II topoisomerase family.</text>
</comment>
<evidence type="ECO:0000256" key="6">
    <source>
        <dbReference type="ARBA" id="ARBA00023235"/>
    </source>
</evidence>
<sequence>MDPHPRPRSALSGKSLREQILLQPKGYIGSVEKRTRKFWLCEGIYDSFVTQREVTYVPGLLKIVDEVLIYAADNKQRDHAMDTIRVDVNVAKCRISVYNNGKCIPIEVHPEEGVYVLEMIFGHLSGKCDRDVEDDEMARRRSGYGVKLANIFSTEFIVETADGPGQKKYKQVFSENMGKKSEPEITGYRKGVNWSWTMVTFKPDLAKFNMTCLDDDIIALMRKRLFDMAGILGVTVQVVFNGENNLFRGFTDFVCWHTTKPLPTKELPWFCEKVNDQWEVGVSVSEGKFQQVSFVNKVATISGGTHVDYVSNLIVAHAVSFMKNEFQWANIKDHDLKRHLMVFINLHMENPTFCSLTKEALTTPQEDFGPELKFSDRFLGNATGFLMNAWDLAKRRW</sequence>
<gene>
    <name evidence="9" type="ORF">EJB05_39079</name>
</gene>
<evidence type="ECO:0000313" key="10">
    <source>
        <dbReference type="Proteomes" id="UP000324897"/>
    </source>
</evidence>
<comment type="caution">
    <text evidence="9">The sequence shown here is derived from an EMBL/GenBank/DDBJ whole genome shotgun (WGS) entry which is preliminary data.</text>
</comment>
<dbReference type="AlphaFoldDB" id="A0A5J9TW34"/>
<dbReference type="PANTHER" id="PTHR10169:SF38">
    <property type="entry name" value="DNA TOPOISOMERASE 2"/>
    <property type="match status" value="1"/>
</dbReference>
<dbReference type="PANTHER" id="PTHR10169">
    <property type="entry name" value="DNA TOPOISOMERASE/GYRASE"/>
    <property type="match status" value="1"/>
</dbReference>
<dbReference type="GO" id="GO:0003677">
    <property type="term" value="F:DNA binding"/>
    <property type="evidence" value="ECO:0007669"/>
    <property type="project" value="UniProtKB-UniRule"/>
</dbReference>
<accession>A0A5J9TW34</accession>
<evidence type="ECO:0000256" key="4">
    <source>
        <dbReference type="ARBA" id="ARBA00023029"/>
    </source>
</evidence>
<evidence type="ECO:0000256" key="5">
    <source>
        <dbReference type="ARBA" id="ARBA00023125"/>
    </source>
</evidence>
<dbReference type="Proteomes" id="UP000324897">
    <property type="component" value="Unassembled WGS sequence"/>
</dbReference>
<feature type="domain" description="DNA topoisomerase type IIA subunit B" evidence="8">
    <location>
        <begin position="249"/>
        <end position="366"/>
    </location>
</feature>
<dbReference type="PRINTS" id="PR00418">
    <property type="entry name" value="TPI2FAMILY"/>
</dbReference>
<dbReference type="Gramene" id="TVU15554">
    <property type="protein sequence ID" value="TVU15554"/>
    <property type="gene ID" value="EJB05_39079"/>
</dbReference>
<dbReference type="InterPro" id="IPR014721">
    <property type="entry name" value="Ribsml_uS5_D2-typ_fold_subgr"/>
</dbReference>
<dbReference type="InterPro" id="IPR036890">
    <property type="entry name" value="HATPase_C_sf"/>
</dbReference>
<dbReference type="Gene3D" id="3.30.230.10">
    <property type="match status" value="1"/>
</dbReference>
<keyword evidence="6 7" id="KW-0413">Isomerase</keyword>
<comment type="catalytic activity">
    <reaction evidence="1 7">
        <text>ATP-dependent breakage, passage and rejoining of double-stranded DNA.</text>
        <dbReference type="EC" id="5.6.2.2"/>
    </reaction>
</comment>
<keyword evidence="5 7" id="KW-0238">DNA-binding</keyword>
<comment type="subunit">
    <text evidence="3 7">Homodimer.</text>
</comment>
<dbReference type="InterPro" id="IPR013506">
    <property type="entry name" value="Topo_IIA_bsu_dom2"/>
</dbReference>
<dbReference type="InterPro" id="IPR020568">
    <property type="entry name" value="Ribosomal_Su5_D2-typ_SF"/>
</dbReference>
<evidence type="ECO:0000313" key="9">
    <source>
        <dbReference type="EMBL" id="TVU15554.1"/>
    </source>
</evidence>
<reference evidence="9 10" key="1">
    <citation type="journal article" date="2019" name="Sci. Rep.">
        <title>A high-quality genome of Eragrostis curvula grass provides insights into Poaceae evolution and supports new strategies to enhance forage quality.</title>
        <authorList>
            <person name="Carballo J."/>
            <person name="Santos B.A.C.M."/>
            <person name="Zappacosta D."/>
            <person name="Garbus I."/>
            <person name="Selva J.P."/>
            <person name="Gallo C.A."/>
            <person name="Diaz A."/>
            <person name="Albertini E."/>
            <person name="Caccamo M."/>
            <person name="Echenique V."/>
        </authorList>
    </citation>
    <scope>NUCLEOTIDE SEQUENCE [LARGE SCALE GENOMIC DNA]</scope>
    <source>
        <strain evidence="10">cv. Victoria</strain>
        <tissue evidence="9">Leaf</tissue>
    </source>
</reference>
<keyword evidence="4 7" id="KW-0799">Topoisomerase</keyword>
<dbReference type="GO" id="GO:0006265">
    <property type="term" value="P:DNA topological change"/>
    <property type="evidence" value="ECO:0007669"/>
    <property type="project" value="UniProtKB-UniRule"/>
</dbReference>
<dbReference type="GO" id="GO:0003918">
    <property type="term" value="F:DNA topoisomerase type II (double strand cut, ATP-hydrolyzing) activity"/>
    <property type="evidence" value="ECO:0007669"/>
    <property type="project" value="UniProtKB-UniRule"/>
</dbReference>
<dbReference type="Pfam" id="PF00204">
    <property type="entry name" value="DNA_gyraseB"/>
    <property type="match status" value="1"/>
</dbReference>
<protein>
    <recommendedName>
        <fullName evidence="7">DNA topoisomerase 2</fullName>
        <ecNumber evidence="7">5.6.2.2</ecNumber>
    </recommendedName>
</protein>
<dbReference type="OrthoDB" id="276498at2759"/>
<evidence type="ECO:0000256" key="7">
    <source>
        <dbReference type="RuleBase" id="RU362094"/>
    </source>
</evidence>
<dbReference type="InterPro" id="IPR050634">
    <property type="entry name" value="DNA_Topoisomerase_II"/>
</dbReference>
<dbReference type="SUPFAM" id="SSF55874">
    <property type="entry name" value="ATPase domain of HSP90 chaperone/DNA topoisomerase II/histidine kinase"/>
    <property type="match status" value="1"/>
</dbReference>
<keyword evidence="7" id="KW-0067">ATP-binding</keyword>
<proteinExistence type="inferred from homology"/>
<dbReference type="GO" id="GO:0005634">
    <property type="term" value="C:nucleus"/>
    <property type="evidence" value="ECO:0007669"/>
    <property type="project" value="TreeGrafter"/>
</dbReference>
<comment type="function">
    <text evidence="7">Control of topological states of DNA by transient breakage and subsequent rejoining of DNA strands. Topoisomerase II makes double-strand breaks.</text>
</comment>
<evidence type="ECO:0000256" key="3">
    <source>
        <dbReference type="ARBA" id="ARBA00011738"/>
    </source>
</evidence>
<evidence type="ECO:0000256" key="2">
    <source>
        <dbReference type="ARBA" id="ARBA00001946"/>
    </source>
</evidence>
<organism evidence="9 10">
    <name type="scientific">Eragrostis curvula</name>
    <name type="common">weeping love grass</name>
    <dbReference type="NCBI Taxonomy" id="38414"/>
    <lineage>
        <taxon>Eukaryota</taxon>
        <taxon>Viridiplantae</taxon>
        <taxon>Streptophyta</taxon>
        <taxon>Embryophyta</taxon>
        <taxon>Tracheophyta</taxon>
        <taxon>Spermatophyta</taxon>
        <taxon>Magnoliopsida</taxon>
        <taxon>Liliopsida</taxon>
        <taxon>Poales</taxon>
        <taxon>Poaceae</taxon>
        <taxon>PACMAD clade</taxon>
        <taxon>Chloridoideae</taxon>
        <taxon>Eragrostideae</taxon>
        <taxon>Eragrostidinae</taxon>
        <taxon>Eragrostis</taxon>
    </lineage>
</organism>
<dbReference type="InterPro" id="IPR001241">
    <property type="entry name" value="Topo_IIA"/>
</dbReference>
<evidence type="ECO:0000256" key="1">
    <source>
        <dbReference type="ARBA" id="ARBA00000185"/>
    </source>
</evidence>
<dbReference type="EC" id="5.6.2.2" evidence="7"/>
<dbReference type="GO" id="GO:0000712">
    <property type="term" value="P:resolution of meiotic recombination intermediates"/>
    <property type="evidence" value="ECO:0007669"/>
    <property type="project" value="TreeGrafter"/>
</dbReference>